<dbReference type="InterPro" id="IPR058087">
    <property type="entry name" value="XAC2610_dom"/>
</dbReference>
<dbReference type="Proteomes" id="UP001153642">
    <property type="component" value="Unassembled WGS sequence"/>
</dbReference>
<proteinExistence type="predicted"/>
<accession>A0ABT6FW06</accession>
<reference evidence="1" key="1">
    <citation type="submission" date="2022-11" db="EMBL/GenBank/DDBJ databases">
        <title>High-quality draft genome sequence of Galbibacter sp. strain CMA-7.</title>
        <authorList>
            <person name="Wei L."/>
            <person name="Dong C."/>
            <person name="Shao Z."/>
        </authorList>
    </citation>
    <scope>NUCLEOTIDE SEQUENCE</scope>
    <source>
        <strain evidence="1">CMA-7</strain>
    </source>
</reference>
<dbReference type="EMBL" id="JAPMUA010000007">
    <property type="protein sequence ID" value="MDG3587427.1"/>
    <property type="molecule type" value="Genomic_DNA"/>
</dbReference>
<evidence type="ECO:0000313" key="2">
    <source>
        <dbReference type="Proteomes" id="UP001153642"/>
    </source>
</evidence>
<dbReference type="RefSeq" id="WP_277901340.1">
    <property type="nucleotide sequence ID" value="NZ_JAPMUA010000007.1"/>
</dbReference>
<dbReference type="PROSITE" id="PS51257">
    <property type="entry name" value="PROKAR_LIPOPROTEIN"/>
    <property type="match status" value="1"/>
</dbReference>
<evidence type="ECO:0000313" key="1">
    <source>
        <dbReference type="EMBL" id="MDG3587427.1"/>
    </source>
</evidence>
<name>A0ABT6FW06_9FLAO</name>
<dbReference type="NCBIfam" id="NF047539">
    <property type="entry name" value="XAC2610_fam"/>
    <property type="match status" value="1"/>
</dbReference>
<evidence type="ECO:0008006" key="3">
    <source>
        <dbReference type="Google" id="ProtNLM"/>
    </source>
</evidence>
<comment type="caution">
    <text evidence="1">The sequence shown here is derived from an EMBL/GenBank/DDBJ whole genome shotgun (WGS) entry which is preliminary data.</text>
</comment>
<sequence length="560" mass="64343">MKKYLLILGFIAAISACKNDDANSKNALSKADSLKLRQNAIKKISDEDLIKKLLRSKNNQLTTEDTVFYKAMIKRPKDSAFIAMNLYGKTKRNGRLQEFKQTAIIKDQETITSRIQGSVFRIDKLKSNQYKIYTHEPEIGDFSAYDVNFNATPVSIKKTTRTANFYFDLLPQKRFEYSIKNPDKFFNIRKDKIVKGDSLLDTLARGSKIYRGNGLLNLNDAAALNTYYFVNDSTIIEKLIIKDTSRIITNITLSGVQTQKKAKKYYSSAFKNDSVYRQIETSLELSKNSRHVVAYTTDSIVKTYRYTKDFRFNIQTIDSFKLEKTYPQYYPELIDSTFLVQSKPFLINGLMAAWQYSVRYTRKTNANPTNVEVSISNRELINTKDTTFVFEAPLSPIKKAINIGNVSEQDFDPGDFDINFDGYTDLSFPEGYDLNRNATYDVYLYDPLKKSFIKNLAFTGPSMAPHILIDKDHKAAIYTAQTGNNNYSVRIVTIGENGTIKMKETYWSNNTNGTYTIHYQKTQNNAVVEKKENVAKNQQWSQNNFKNEFLNWVKDQIGKG</sequence>
<keyword evidence="2" id="KW-1185">Reference proteome</keyword>
<organism evidence="1 2">
    <name type="scientific">Galbibacter pacificus</name>
    <dbReference type="NCBI Taxonomy" id="2996052"/>
    <lineage>
        <taxon>Bacteria</taxon>
        <taxon>Pseudomonadati</taxon>
        <taxon>Bacteroidota</taxon>
        <taxon>Flavobacteriia</taxon>
        <taxon>Flavobacteriales</taxon>
        <taxon>Flavobacteriaceae</taxon>
        <taxon>Galbibacter</taxon>
    </lineage>
</organism>
<protein>
    <recommendedName>
        <fullName evidence="3">Lipoprotein</fullName>
    </recommendedName>
</protein>
<gene>
    <name evidence="1" type="ORF">OSR52_16305</name>
</gene>